<dbReference type="GO" id="GO:0051213">
    <property type="term" value="F:dioxygenase activity"/>
    <property type="evidence" value="ECO:0007669"/>
    <property type="project" value="UniProtKB-KW"/>
</dbReference>
<dbReference type="PATRIC" id="fig|797209.4.peg.2117"/>
<dbReference type="InterPro" id="IPR017927">
    <property type="entry name" value="FAD-bd_FR_type"/>
</dbReference>
<dbReference type="Proteomes" id="UP000184203">
    <property type="component" value="Unassembled WGS sequence"/>
</dbReference>
<dbReference type="SUPFAM" id="SSF52343">
    <property type="entry name" value="Ferredoxin reductase-like, C-terminal NADP-linked domain"/>
    <property type="match status" value="1"/>
</dbReference>
<reference evidence="2 4" key="1">
    <citation type="journal article" date="2014" name="ISME J.">
        <title>Trehalose/2-sulfotrehalose biosynthesis and glycine-betaine uptake are widely spread mechanisms for osmoadaptation in the Halobacteriales.</title>
        <authorList>
            <person name="Youssef N.H."/>
            <person name="Savage-Ashlock K.N."/>
            <person name="McCully A.L."/>
            <person name="Luedtke B."/>
            <person name="Shaw E.I."/>
            <person name="Hoff W.D."/>
            <person name="Elshahed M.S."/>
        </authorList>
    </citation>
    <scope>NUCLEOTIDE SEQUENCE [LARGE SCALE GENOMIC DNA]</scope>
    <source>
        <strain evidence="2 4">DX253</strain>
    </source>
</reference>
<name>E7QTM8_HALPU</name>
<evidence type="ECO:0000313" key="4">
    <source>
        <dbReference type="Proteomes" id="UP000003751"/>
    </source>
</evidence>
<gene>
    <name evidence="3" type="ORF">SAMN05444342_2356</name>
    <name evidence="2" type="ORF">ZOD2009_10780</name>
</gene>
<reference evidence="5" key="2">
    <citation type="submission" date="2016-11" db="EMBL/GenBank/DDBJ databases">
        <authorList>
            <person name="Varghese N."/>
            <person name="Submissions S."/>
        </authorList>
    </citation>
    <scope>NUCLEOTIDE SEQUENCE [LARGE SCALE GENOMIC DNA]</scope>
    <source>
        <strain evidence="5">DX253</strain>
    </source>
</reference>
<organism evidence="2 4">
    <name type="scientific">Haladaptatus paucihalophilus DX253</name>
    <dbReference type="NCBI Taxonomy" id="797209"/>
    <lineage>
        <taxon>Archaea</taxon>
        <taxon>Methanobacteriati</taxon>
        <taxon>Methanobacteriota</taxon>
        <taxon>Stenosarchaea group</taxon>
        <taxon>Halobacteria</taxon>
        <taxon>Halobacteriales</taxon>
        <taxon>Haladaptataceae</taxon>
        <taxon>Haladaptatus</taxon>
    </lineage>
</organism>
<dbReference type="OrthoDB" id="35401at2157"/>
<dbReference type="STRING" id="797209.GCA_000376445_02643"/>
<dbReference type="InterPro" id="IPR050415">
    <property type="entry name" value="MRET"/>
</dbReference>
<dbReference type="CDD" id="cd00322">
    <property type="entry name" value="FNR_like"/>
    <property type="match status" value="1"/>
</dbReference>
<dbReference type="PANTHER" id="PTHR47354:SF5">
    <property type="entry name" value="PROTEIN RFBI"/>
    <property type="match status" value="1"/>
</dbReference>
<keyword evidence="3" id="KW-0223">Dioxygenase</keyword>
<evidence type="ECO:0000313" key="3">
    <source>
        <dbReference type="EMBL" id="SHK83988.1"/>
    </source>
</evidence>
<keyword evidence="3" id="KW-0560">Oxidoreductase</keyword>
<dbReference type="Pfam" id="PF00970">
    <property type="entry name" value="FAD_binding_6"/>
    <property type="match status" value="1"/>
</dbReference>
<dbReference type="AlphaFoldDB" id="E7QTM8"/>
<dbReference type="SUPFAM" id="SSF63380">
    <property type="entry name" value="Riboflavin synthase domain-like"/>
    <property type="match status" value="1"/>
</dbReference>
<dbReference type="RefSeq" id="WP_007979612.1">
    <property type="nucleotide sequence ID" value="NZ_AEMG01000009.1"/>
</dbReference>
<dbReference type="PROSITE" id="PS51384">
    <property type="entry name" value="FAD_FR"/>
    <property type="match status" value="1"/>
</dbReference>
<reference evidence="3" key="3">
    <citation type="submission" date="2016-11" db="EMBL/GenBank/DDBJ databases">
        <authorList>
            <person name="Jaros S."/>
            <person name="Januszkiewicz K."/>
            <person name="Wedrychowicz H."/>
        </authorList>
    </citation>
    <scope>NUCLEOTIDE SEQUENCE [LARGE SCALE GENOMIC DNA]</scope>
    <source>
        <strain evidence="3">DX253</strain>
    </source>
</reference>
<evidence type="ECO:0000313" key="2">
    <source>
        <dbReference type="EMBL" id="EFW91957.1"/>
    </source>
</evidence>
<protein>
    <submittedName>
        <fullName evidence="3">3-phenylpropionate/trans-cinnamate dioxygenase ferredoxin reductase subunit</fullName>
    </submittedName>
    <submittedName>
        <fullName evidence="2">FAD/NAD binding oxidoreductase</fullName>
    </submittedName>
</protein>
<evidence type="ECO:0000313" key="5">
    <source>
        <dbReference type="Proteomes" id="UP000184203"/>
    </source>
</evidence>
<dbReference type="eggNOG" id="arCOG02200">
    <property type="taxonomic scope" value="Archaea"/>
</dbReference>
<dbReference type="Gene3D" id="2.40.30.10">
    <property type="entry name" value="Translation factors"/>
    <property type="match status" value="1"/>
</dbReference>
<sequence length="212" mass="22385">MDGTEVEVKSVRNVGAGTIALEIESPPGFDARPGQFLQVAGIVDGEEITRHYTLSSPTATETFEITVGIDPDGDLSPWLAEREAGDTVSIAGPFGRSYYEGEARVIVLAGGPGIGPAVGIGERALADGNDATIVYRDDEPAHEDRLRELEADGATVVLTEEAVSESEEVRTVLSRADGRSFVYGFADFLSDALDVLAATGHDPDEAKTENFG</sequence>
<dbReference type="EMBL" id="AEMG01000009">
    <property type="protein sequence ID" value="EFW91957.1"/>
    <property type="molecule type" value="Genomic_DNA"/>
</dbReference>
<accession>E7QTM8</accession>
<feature type="domain" description="FAD-binding FR-type" evidence="1">
    <location>
        <begin position="1"/>
        <end position="100"/>
    </location>
</feature>
<dbReference type="PANTHER" id="PTHR47354">
    <property type="entry name" value="NADH OXIDOREDUCTASE HCR"/>
    <property type="match status" value="1"/>
</dbReference>
<dbReference type="InterPro" id="IPR017938">
    <property type="entry name" value="Riboflavin_synthase-like_b-brl"/>
</dbReference>
<evidence type="ECO:0000259" key="1">
    <source>
        <dbReference type="PROSITE" id="PS51384"/>
    </source>
</evidence>
<proteinExistence type="predicted"/>
<dbReference type="EMBL" id="FRAN01000003">
    <property type="protein sequence ID" value="SHK83988.1"/>
    <property type="molecule type" value="Genomic_DNA"/>
</dbReference>
<keyword evidence="5" id="KW-1185">Reference proteome</keyword>
<dbReference type="InterPro" id="IPR008333">
    <property type="entry name" value="Cbr1-like_FAD-bd_dom"/>
</dbReference>
<dbReference type="InterPro" id="IPR039261">
    <property type="entry name" value="FNR_nucleotide-bd"/>
</dbReference>
<dbReference type="Proteomes" id="UP000003751">
    <property type="component" value="Unassembled WGS sequence"/>
</dbReference>